<proteinExistence type="predicted"/>
<protein>
    <submittedName>
        <fullName evidence="1">Tail completion protein</fullName>
    </submittedName>
</protein>
<evidence type="ECO:0000313" key="1">
    <source>
        <dbReference type="EMBL" id="DAF59947.1"/>
    </source>
</evidence>
<name>A0A8S5TA94_9CAUD</name>
<accession>A0A8S5TA94</accession>
<organism evidence="1">
    <name type="scientific">Siphoviridae sp. ctGz830</name>
    <dbReference type="NCBI Taxonomy" id="2827825"/>
    <lineage>
        <taxon>Viruses</taxon>
        <taxon>Duplodnaviria</taxon>
        <taxon>Heunggongvirae</taxon>
        <taxon>Uroviricota</taxon>
        <taxon>Caudoviricetes</taxon>
    </lineage>
</organism>
<dbReference type="EMBL" id="BK032780">
    <property type="protein sequence ID" value="DAF59947.1"/>
    <property type="molecule type" value="Genomic_DNA"/>
</dbReference>
<reference evidence="1" key="1">
    <citation type="journal article" date="2021" name="Proc. Natl. Acad. Sci. U.S.A.">
        <title>A Catalog of Tens of Thousands of Viruses from Human Metagenomes Reveals Hidden Associations with Chronic Diseases.</title>
        <authorList>
            <person name="Tisza M.J."/>
            <person name="Buck C.B."/>
        </authorList>
    </citation>
    <scope>NUCLEOTIDE SEQUENCE</scope>
    <source>
        <strain evidence="1">CtGz830</strain>
    </source>
</reference>
<sequence>MLKELNIPVAYQSFKNEQNLPYIIFVQSGSNNFGADSKVYQKDNKYNIELYFEDKNFELEEKLENLLDENDIYWIKSADIRIESESMTEVIYYI</sequence>